<dbReference type="InterPro" id="IPR006533">
    <property type="entry name" value="T6SS_Vgr_RhsGE"/>
</dbReference>
<evidence type="ECO:0000313" key="2">
    <source>
        <dbReference type="EMBL" id="ALS61698.1"/>
    </source>
</evidence>
<accession>A0ABN4JM56</accession>
<keyword evidence="3" id="KW-1185">Reference proteome</keyword>
<reference evidence="3" key="1">
    <citation type="submission" date="2015-12" db="EMBL/GenBank/DDBJ databases">
        <title>Complete genome sequence of Pandoraea norimbergensis DSM 11628.</title>
        <authorList>
            <person name="Ee R."/>
            <person name="Lim Y.-L."/>
            <person name="Yong D."/>
            <person name="Yin W.-F."/>
            <person name="Chan K.-G."/>
        </authorList>
    </citation>
    <scope>NUCLEOTIDE SEQUENCE [LARGE SCALE GENOMIC DNA]</scope>
    <source>
        <strain evidence="3">DSM 11628</strain>
    </source>
</reference>
<dbReference type="NCBIfam" id="TIGR01646">
    <property type="entry name" value="vgr_GE"/>
    <property type="match status" value="1"/>
</dbReference>
<dbReference type="SUPFAM" id="SSF69255">
    <property type="entry name" value="gp5 N-terminal domain-like"/>
    <property type="match status" value="1"/>
</dbReference>
<dbReference type="InterPro" id="IPR037026">
    <property type="entry name" value="Vgr_OB-fold_dom_sf"/>
</dbReference>
<evidence type="ECO:0000259" key="1">
    <source>
        <dbReference type="Pfam" id="PF04717"/>
    </source>
</evidence>
<name>A0ABN4JM56_9BURK</name>
<dbReference type="InterPro" id="IPR006531">
    <property type="entry name" value="Gp5/Vgr_OB"/>
</dbReference>
<dbReference type="RefSeq" id="WP_058378608.1">
    <property type="nucleotide sequence ID" value="NZ_CP013480.3"/>
</dbReference>
<proteinExistence type="predicted"/>
<gene>
    <name evidence="2" type="ORF">AT302_19870</name>
</gene>
<protein>
    <submittedName>
        <fullName evidence="2">Type VI secretion protein VgrG</fullName>
    </submittedName>
</protein>
<evidence type="ECO:0000313" key="3">
    <source>
        <dbReference type="Proteomes" id="UP000060277"/>
    </source>
</evidence>
<sequence>MATSPAANANGVLTLAITSAGSPIPDTAGVISVEIDRAVGRVSSARIVLRDGDMPNDDFPVSDTEVFAPGSAIVIKAGYGGTTAQIFDGIVVRHGIKIAGNNDARLIVECRHKAVAMTIGCKNANYVQKQDSAILSQLISDAGLTADVTTTQTQHQEIVQFYSTDWDFMALRAEANGALVIADDNGTVSVKPPQTSAAAVLKVTYGIDMMSFSADVDARTQLQSVVAAAWDPATQAMVQQSAPAKALYEQGDLTPAKLAQVAGPSTFRLQSTVPLQSDELKSWSEARQMRAALACIRGRMSFQGNSAAKPGVMIELVGVGKRFSGSVYVSAVQHRIADGNWISDVEFGLSPESFSERHGAGNVQASGLVPGVGGLQIGVVTKLDADPEGQYRIQVAVQVLQAETAGVWARLASFYGSSGVGAFFIPEIGDEVILGYLNGDPSHPVVLGSLYSSQRKMPYELTAENYTKALWTKGLLKIIFDDDKKVITVITPQKNTIEMSDDAKSICLTDQNNNKIQMTPDGITLDSPKDIVINAKGKVSISAVSNIEQTAQADIKSEALNITSTAKVGFTAKGSATAELSASGQTTVKGALVMIN</sequence>
<dbReference type="Gene3D" id="2.40.50.230">
    <property type="entry name" value="Gp5 N-terminal domain"/>
    <property type="match status" value="1"/>
</dbReference>
<dbReference type="Proteomes" id="UP000060277">
    <property type="component" value="Chromosome"/>
</dbReference>
<dbReference type="SUPFAM" id="SSF69349">
    <property type="entry name" value="Phage fibre proteins"/>
    <property type="match status" value="1"/>
</dbReference>
<organism evidence="2 3">
    <name type="scientific">Pandoraea norimbergensis</name>
    <dbReference type="NCBI Taxonomy" id="93219"/>
    <lineage>
        <taxon>Bacteria</taxon>
        <taxon>Pseudomonadati</taxon>
        <taxon>Pseudomonadota</taxon>
        <taxon>Betaproteobacteria</taxon>
        <taxon>Burkholderiales</taxon>
        <taxon>Burkholderiaceae</taxon>
        <taxon>Pandoraea</taxon>
    </lineage>
</organism>
<feature type="domain" description="Gp5/Type VI secretion system Vgr protein OB-fold" evidence="1">
    <location>
        <begin position="376"/>
        <end position="451"/>
    </location>
</feature>
<dbReference type="SUPFAM" id="SSF69279">
    <property type="entry name" value="Phage tail proteins"/>
    <property type="match status" value="1"/>
</dbReference>
<dbReference type="EMBL" id="CP013480">
    <property type="protein sequence ID" value="ALS61698.1"/>
    <property type="molecule type" value="Genomic_DNA"/>
</dbReference>
<dbReference type="Pfam" id="PF04717">
    <property type="entry name" value="Phage_base_V"/>
    <property type="match status" value="1"/>
</dbReference>